<evidence type="ECO:0000256" key="1">
    <source>
        <dbReference type="ARBA" id="ARBA00004141"/>
    </source>
</evidence>
<dbReference type="STRING" id="1314674.A0A0D7BMT2"/>
<reference evidence="7 8" key="1">
    <citation type="journal article" date="2015" name="Fungal Genet. Biol.">
        <title>Evolution of novel wood decay mechanisms in Agaricales revealed by the genome sequences of Fistulina hepatica and Cylindrobasidium torrendii.</title>
        <authorList>
            <person name="Floudas D."/>
            <person name="Held B.W."/>
            <person name="Riley R."/>
            <person name="Nagy L.G."/>
            <person name="Koehler G."/>
            <person name="Ransdell A.S."/>
            <person name="Younus H."/>
            <person name="Chow J."/>
            <person name="Chiniquy J."/>
            <person name="Lipzen A."/>
            <person name="Tritt A."/>
            <person name="Sun H."/>
            <person name="Haridas S."/>
            <person name="LaButti K."/>
            <person name="Ohm R.A."/>
            <person name="Kues U."/>
            <person name="Blanchette R.A."/>
            <person name="Grigoriev I.V."/>
            <person name="Minto R.E."/>
            <person name="Hibbett D.S."/>
        </authorList>
    </citation>
    <scope>NUCLEOTIDE SEQUENCE [LARGE SCALE GENOMIC DNA]</scope>
    <source>
        <strain evidence="7 8">FP15055 ss-10</strain>
    </source>
</reference>
<keyword evidence="2 5" id="KW-0812">Transmembrane</keyword>
<feature type="transmembrane region" description="Helical" evidence="5">
    <location>
        <begin position="43"/>
        <end position="64"/>
    </location>
</feature>
<keyword evidence="4 5" id="KW-0472">Membrane</keyword>
<proteinExistence type="predicted"/>
<evidence type="ECO:0000256" key="5">
    <source>
        <dbReference type="SAM" id="Phobius"/>
    </source>
</evidence>
<evidence type="ECO:0000259" key="6">
    <source>
        <dbReference type="Pfam" id="PF01284"/>
    </source>
</evidence>
<dbReference type="Proteomes" id="UP000054007">
    <property type="component" value="Unassembled WGS sequence"/>
</dbReference>
<comment type="subcellular location">
    <subcellularLocation>
        <location evidence="1">Membrane</location>
        <topology evidence="1">Multi-pass membrane protein</topology>
    </subcellularLocation>
</comment>
<protein>
    <recommendedName>
        <fullName evidence="6">MARVEL domain-containing protein</fullName>
    </recommendedName>
</protein>
<feature type="transmembrane region" description="Helical" evidence="5">
    <location>
        <begin position="131"/>
        <end position="150"/>
    </location>
</feature>
<dbReference type="GO" id="GO:0016020">
    <property type="term" value="C:membrane"/>
    <property type="evidence" value="ECO:0007669"/>
    <property type="project" value="UniProtKB-SubCell"/>
</dbReference>
<dbReference type="Pfam" id="PF01284">
    <property type="entry name" value="MARVEL"/>
    <property type="match status" value="1"/>
</dbReference>
<dbReference type="OrthoDB" id="3364107at2759"/>
<dbReference type="EMBL" id="KN880450">
    <property type="protein sequence ID" value="KIY71757.1"/>
    <property type="molecule type" value="Genomic_DNA"/>
</dbReference>
<evidence type="ECO:0000256" key="4">
    <source>
        <dbReference type="ARBA" id="ARBA00023136"/>
    </source>
</evidence>
<gene>
    <name evidence="7" type="ORF">CYLTODRAFT_418477</name>
</gene>
<feature type="transmembrane region" description="Helical" evidence="5">
    <location>
        <begin position="76"/>
        <end position="96"/>
    </location>
</feature>
<evidence type="ECO:0000256" key="2">
    <source>
        <dbReference type="ARBA" id="ARBA00022692"/>
    </source>
</evidence>
<dbReference type="InterPro" id="IPR008253">
    <property type="entry name" value="Marvel"/>
</dbReference>
<keyword evidence="3 5" id="KW-1133">Transmembrane helix</keyword>
<evidence type="ECO:0000256" key="3">
    <source>
        <dbReference type="ARBA" id="ARBA00022989"/>
    </source>
</evidence>
<sequence>MFGRLPLFRLVALSTASVFSLIVLGLAAHVISATSTVGFYYTFNALSVATAALTLVTLPVMLVIDLLRSGAFTSMIVVELVTVGVLWVLWLASAALTADSAQYLASNCSAYYYDADIRGCSEIKATEAFDFLIWIILLAYWAFLLTSAILHANKGNKGVWYGSVASGASSSVATNEHGMAEKNVQPTV</sequence>
<dbReference type="AlphaFoldDB" id="A0A0D7BMT2"/>
<evidence type="ECO:0000313" key="8">
    <source>
        <dbReference type="Proteomes" id="UP000054007"/>
    </source>
</evidence>
<evidence type="ECO:0000313" key="7">
    <source>
        <dbReference type="EMBL" id="KIY71757.1"/>
    </source>
</evidence>
<name>A0A0D7BMT2_9AGAR</name>
<keyword evidence="8" id="KW-1185">Reference proteome</keyword>
<accession>A0A0D7BMT2</accession>
<organism evidence="7 8">
    <name type="scientific">Cylindrobasidium torrendii FP15055 ss-10</name>
    <dbReference type="NCBI Taxonomy" id="1314674"/>
    <lineage>
        <taxon>Eukaryota</taxon>
        <taxon>Fungi</taxon>
        <taxon>Dikarya</taxon>
        <taxon>Basidiomycota</taxon>
        <taxon>Agaricomycotina</taxon>
        <taxon>Agaricomycetes</taxon>
        <taxon>Agaricomycetidae</taxon>
        <taxon>Agaricales</taxon>
        <taxon>Marasmiineae</taxon>
        <taxon>Physalacriaceae</taxon>
        <taxon>Cylindrobasidium</taxon>
    </lineage>
</organism>
<feature type="domain" description="MARVEL" evidence="6">
    <location>
        <begin position="17"/>
        <end position="139"/>
    </location>
</feature>